<dbReference type="GO" id="GO:0008074">
    <property type="term" value="C:guanylate cyclase complex, soluble"/>
    <property type="evidence" value="ECO:0007669"/>
    <property type="project" value="TreeGrafter"/>
</dbReference>
<dbReference type="EMBL" id="JQDR03005438">
    <property type="protein sequence ID" value="KAA0201425.1"/>
    <property type="molecule type" value="Genomic_DNA"/>
</dbReference>
<proteinExistence type="predicted"/>
<dbReference type="GO" id="GO:0070482">
    <property type="term" value="P:response to oxygen levels"/>
    <property type="evidence" value="ECO:0007669"/>
    <property type="project" value="TreeGrafter"/>
</dbReference>
<dbReference type="AlphaFoldDB" id="A0A6A0H8S8"/>
<evidence type="ECO:0000259" key="1">
    <source>
        <dbReference type="Pfam" id="PF07700"/>
    </source>
</evidence>
<dbReference type="GO" id="GO:0070026">
    <property type="term" value="F:nitric oxide binding"/>
    <property type="evidence" value="ECO:0007669"/>
    <property type="project" value="TreeGrafter"/>
</dbReference>
<accession>A0A6A0H8S8</accession>
<feature type="domain" description="Heme NO-binding" evidence="1">
    <location>
        <begin position="2"/>
        <end position="117"/>
    </location>
</feature>
<dbReference type="Gene3D" id="3.90.1520.10">
    <property type="entry name" value="H-NOX domain"/>
    <property type="match status" value="1"/>
</dbReference>
<comment type="caution">
    <text evidence="2">The sequence shown here is derived from an EMBL/GenBank/DDBJ whole genome shotgun (WGS) entry which is preliminary data.</text>
</comment>
<reference evidence="2" key="1">
    <citation type="submission" date="2014-08" db="EMBL/GenBank/DDBJ databases">
        <authorList>
            <person name="Murali S."/>
            <person name="Richards S."/>
            <person name="Bandaranaike D."/>
            <person name="Bellair M."/>
            <person name="Blankenburg K."/>
            <person name="Chao H."/>
            <person name="Dinh H."/>
            <person name="Doddapaneni H."/>
            <person name="Dugan-Rocha S."/>
            <person name="Elkadiri S."/>
            <person name="Gnanaolivu R."/>
            <person name="Hughes D."/>
            <person name="Lee S."/>
            <person name="Li M."/>
            <person name="Ming W."/>
            <person name="Munidasa M."/>
            <person name="Muniz J."/>
            <person name="Nguyen L."/>
            <person name="Osuji N."/>
            <person name="Pu L.-L."/>
            <person name="Puazo M."/>
            <person name="Skinner E."/>
            <person name="Qu C."/>
            <person name="Quiroz J."/>
            <person name="Raj R."/>
            <person name="Weissenberger G."/>
            <person name="Xin Y."/>
            <person name="Zou X."/>
            <person name="Han Y."/>
            <person name="Worley K."/>
            <person name="Muzny D."/>
            <person name="Gibbs R."/>
        </authorList>
    </citation>
    <scope>NUCLEOTIDE SEQUENCE</scope>
    <source>
        <strain evidence="2">HAZT.00-mixed</strain>
        <tissue evidence="2">Whole organism</tissue>
    </source>
</reference>
<dbReference type="InterPro" id="IPR038158">
    <property type="entry name" value="H-NOX_domain_sf"/>
</dbReference>
<protein>
    <recommendedName>
        <fullName evidence="1">Heme NO-binding domain-containing protein</fullName>
    </recommendedName>
</protein>
<evidence type="ECO:0000313" key="2">
    <source>
        <dbReference type="EMBL" id="KAA0201425.1"/>
    </source>
</evidence>
<dbReference type="Proteomes" id="UP000711488">
    <property type="component" value="Unassembled WGS sequence"/>
</dbReference>
<dbReference type="PANTHER" id="PTHR45655">
    <property type="entry name" value="GUANYLATE CYCLASE SOLUBLE SUBUNIT BETA-2"/>
    <property type="match status" value="1"/>
</dbReference>
<dbReference type="Pfam" id="PF07700">
    <property type="entry name" value="HNOB"/>
    <property type="match status" value="1"/>
</dbReference>
<sequence length="172" mass="19466">MYGILCENLVEYVKFQYGEDKWEEIRHLAKIEFPAFCTHQVYSENLLPKLGKKAAQVRKYGFRTAIHALQVLNTTEEEFFFGMGAYFVSFVGQYGYDRVLSVLGRHVRDFIMDLRCVLPEVWTTCTSTSSSRTLVCGRPLSSASARAAPACCSITAPSAVAMRTTPWGRSRR</sequence>
<organism evidence="2">
    <name type="scientific">Hyalella azteca</name>
    <name type="common">Amphipod</name>
    <dbReference type="NCBI Taxonomy" id="294128"/>
    <lineage>
        <taxon>Eukaryota</taxon>
        <taxon>Metazoa</taxon>
        <taxon>Ecdysozoa</taxon>
        <taxon>Arthropoda</taxon>
        <taxon>Crustacea</taxon>
        <taxon>Multicrustacea</taxon>
        <taxon>Malacostraca</taxon>
        <taxon>Eumalacostraca</taxon>
        <taxon>Peracarida</taxon>
        <taxon>Amphipoda</taxon>
        <taxon>Senticaudata</taxon>
        <taxon>Talitrida</taxon>
        <taxon>Talitroidea</taxon>
        <taxon>Hyalellidae</taxon>
        <taxon>Hyalella</taxon>
    </lineage>
</organism>
<dbReference type="GO" id="GO:0020037">
    <property type="term" value="F:heme binding"/>
    <property type="evidence" value="ECO:0007669"/>
    <property type="project" value="InterPro"/>
</dbReference>
<dbReference type="GO" id="GO:0004383">
    <property type="term" value="F:guanylate cyclase activity"/>
    <property type="evidence" value="ECO:0007669"/>
    <property type="project" value="TreeGrafter"/>
</dbReference>
<dbReference type="InterPro" id="IPR011644">
    <property type="entry name" value="Heme_NO-bd"/>
</dbReference>
<name>A0A6A0H8S8_HYAAZ</name>
<dbReference type="GO" id="GO:0038060">
    <property type="term" value="P:nitric oxide-cGMP-mediated signaling"/>
    <property type="evidence" value="ECO:0007669"/>
    <property type="project" value="TreeGrafter"/>
</dbReference>
<dbReference type="SUPFAM" id="SSF111126">
    <property type="entry name" value="Ligand-binding domain in the NO signalling and Golgi transport"/>
    <property type="match status" value="1"/>
</dbReference>
<reference evidence="2" key="3">
    <citation type="submission" date="2019-06" db="EMBL/GenBank/DDBJ databases">
        <authorList>
            <person name="Poynton C."/>
            <person name="Hasenbein S."/>
            <person name="Benoit J.B."/>
            <person name="Sepulveda M.S."/>
            <person name="Poelchau M.F."/>
            <person name="Murali S.C."/>
            <person name="Chen S."/>
            <person name="Glastad K.M."/>
            <person name="Werren J.H."/>
            <person name="Vineis J.H."/>
            <person name="Bowen J.L."/>
            <person name="Friedrich M."/>
            <person name="Jones J."/>
            <person name="Robertson H.M."/>
            <person name="Feyereisen R."/>
            <person name="Mechler-Hickson A."/>
            <person name="Mathers N."/>
            <person name="Lee C.E."/>
            <person name="Colbourne J.K."/>
            <person name="Biales A."/>
            <person name="Johnston J.S."/>
            <person name="Wellborn G.A."/>
            <person name="Rosendale A.J."/>
            <person name="Cridge A.G."/>
            <person name="Munoz-Torres M.C."/>
            <person name="Bain P.A."/>
            <person name="Manny A.R."/>
            <person name="Major K.M."/>
            <person name="Lambert F.N."/>
            <person name="Vulpe C.D."/>
            <person name="Tuck P."/>
            <person name="Blalock B.J."/>
            <person name="Lin Y.-Y."/>
            <person name="Smith M.E."/>
            <person name="Ochoa-Acuna H."/>
            <person name="Chen M.-J.M."/>
            <person name="Childers C.P."/>
            <person name="Qu J."/>
            <person name="Dugan S."/>
            <person name="Lee S.L."/>
            <person name="Chao H."/>
            <person name="Dinh H."/>
            <person name="Han Y."/>
            <person name="Doddapaneni H."/>
            <person name="Worley K.C."/>
            <person name="Muzny D.M."/>
            <person name="Gibbs R.A."/>
            <person name="Richards S."/>
        </authorList>
    </citation>
    <scope>NUCLEOTIDE SEQUENCE</scope>
    <source>
        <strain evidence="2">HAZT.00-mixed</strain>
        <tissue evidence="2">Whole organism</tissue>
    </source>
</reference>
<dbReference type="PANTHER" id="PTHR45655:SF10">
    <property type="entry name" value="SOLUBLE GUANYLATE CYCLASE 88E"/>
    <property type="match status" value="1"/>
</dbReference>
<reference evidence="2" key="2">
    <citation type="journal article" date="2018" name="Environ. Sci. Technol.">
        <title>The Toxicogenome of Hyalella azteca: A Model for Sediment Ecotoxicology and Evolutionary Toxicology.</title>
        <authorList>
            <person name="Poynton H.C."/>
            <person name="Hasenbein S."/>
            <person name="Benoit J.B."/>
            <person name="Sepulveda M.S."/>
            <person name="Poelchau M.F."/>
            <person name="Hughes D.S.T."/>
            <person name="Murali S.C."/>
            <person name="Chen S."/>
            <person name="Glastad K.M."/>
            <person name="Goodisman M.A.D."/>
            <person name="Werren J.H."/>
            <person name="Vineis J.H."/>
            <person name="Bowen J.L."/>
            <person name="Friedrich M."/>
            <person name="Jones J."/>
            <person name="Robertson H.M."/>
            <person name="Feyereisen R."/>
            <person name="Mechler-Hickson A."/>
            <person name="Mathers N."/>
            <person name="Lee C.E."/>
            <person name="Colbourne J.K."/>
            <person name="Biales A."/>
            <person name="Johnston J.S."/>
            <person name="Wellborn G.A."/>
            <person name="Rosendale A.J."/>
            <person name="Cridge A.G."/>
            <person name="Munoz-Torres M.C."/>
            <person name="Bain P.A."/>
            <person name="Manny A.R."/>
            <person name="Major K.M."/>
            <person name="Lambert F.N."/>
            <person name="Vulpe C.D."/>
            <person name="Tuck P."/>
            <person name="Blalock B.J."/>
            <person name="Lin Y.Y."/>
            <person name="Smith M.E."/>
            <person name="Ochoa-Acuna H."/>
            <person name="Chen M.M."/>
            <person name="Childers C.P."/>
            <person name="Qu J."/>
            <person name="Dugan S."/>
            <person name="Lee S.L."/>
            <person name="Chao H."/>
            <person name="Dinh H."/>
            <person name="Han Y."/>
            <person name="Doddapaneni H."/>
            <person name="Worley K.C."/>
            <person name="Muzny D.M."/>
            <person name="Gibbs R.A."/>
            <person name="Richards S."/>
        </authorList>
    </citation>
    <scope>NUCLEOTIDE SEQUENCE</scope>
    <source>
        <strain evidence="2">HAZT.00-mixed</strain>
        <tissue evidence="2">Whole organism</tissue>
    </source>
</reference>
<gene>
    <name evidence="2" type="ORF">HAZT_HAZT000308</name>
</gene>
<dbReference type="InterPro" id="IPR024096">
    <property type="entry name" value="NO_sig/Golgi_transp_ligand-bd"/>
</dbReference>
<dbReference type="GO" id="GO:0019826">
    <property type="term" value="F:oxygen sensor activity"/>
    <property type="evidence" value="ECO:0007669"/>
    <property type="project" value="TreeGrafter"/>
</dbReference>